<dbReference type="EMBL" id="VULQ01000002">
    <property type="protein sequence ID" value="MSS77117.1"/>
    <property type="molecule type" value="Genomic_DNA"/>
</dbReference>
<dbReference type="AlphaFoldDB" id="A0A6N7VTG7"/>
<evidence type="ECO:0008006" key="3">
    <source>
        <dbReference type="Google" id="ProtNLM"/>
    </source>
</evidence>
<evidence type="ECO:0000313" key="2">
    <source>
        <dbReference type="Proteomes" id="UP000441925"/>
    </source>
</evidence>
<protein>
    <recommendedName>
        <fullName evidence="3">L-2-amino-thiazoline-4-carboxylic acid hydrolase</fullName>
    </recommendedName>
</protein>
<proteinExistence type="predicted"/>
<accession>A0A6N7VTG7</accession>
<sequence>MIAIYKTLKEKEIDSLEKTGNIFNETEVYPRAKFLRKIMKIPYIYLLVPKIIEKIVKTSYRQSPEGFQIEFVKADRNLCQFNIKQCIYYNYCKKYEVAEFCDIFCSGDDVSGAALKPNIIFERKNTLARGGEYCDFYYRIKK</sequence>
<evidence type="ECO:0000313" key="1">
    <source>
        <dbReference type="EMBL" id="MSS77117.1"/>
    </source>
</evidence>
<reference evidence="1 2" key="1">
    <citation type="submission" date="2019-08" db="EMBL/GenBank/DDBJ databases">
        <title>In-depth cultivation of the pig gut microbiome towards novel bacterial diversity and tailored functional studies.</title>
        <authorList>
            <person name="Wylensek D."/>
            <person name="Hitch T.C.A."/>
            <person name="Clavel T."/>
        </authorList>
    </citation>
    <scope>NUCLEOTIDE SEQUENCE [LARGE SCALE GENOMIC DNA]</scope>
    <source>
        <strain evidence="1 2">WCA-380-WT-2B</strain>
    </source>
</reference>
<keyword evidence="2" id="KW-1185">Reference proteome</keyword>
<organism evidence="1 2">
    <name type="scientific">Anaerococcus porci</name>
    <dbReference type="NCBI Taxonomy" id="2652269"/>
    <lineage>
        <taxon>Bacteria</taxon>
        <taxon>Bacillati</taxon>
        <taxon>Bacillota</taxon>
        <taxon>Tissierellia</taxon>
        <taxon>Tissierellales</taxon>
        <taxon>Peptoniphilaceae</taxon>
        <taxon>Anaerococcus</taxon>
    </lineage>
</organism>
<name>A0A6N7VTG7_9FIRM</name>
<dbReference type="Proteomes" id="UP000441925">
    <property type="component" value="Unassembled WGS sequence"/>
</dbReference>
<dbReference type="InterPro" id="IPR026002">
    <property type="entry name" value="ATC_hydrolase-like"/>
</dbReference>
<comment type="caution">
    <text evidence="1">The sequence shown here is derived from an EMBL/GenBank/DDBJ whole genome shotgun (WGS) entry which is preliminary data.</text>
</comment>
<dbReference type="Pfam" id="PF14196">
    <property type="entry name" value="ATC_hydrolase"/>
    <property type="match status" value="1"/>
</dbReference>
<dbReference type="RefSeq" id="WP_154538971.1">
    <property type="nucleotide sequence ID" value="NZ_VULQ01000002.1"/>
</dbReference>
<gene>
    <name evidence="1" type="ORF">FYJ26_01525</name>
</gene>